<feature type="signal peptide" evidence="5">
    <location>
        <begin position="1"/>
        <end position="22"/>
    </location>
</feature>
<sequence length="553" mass="60136">MTLHHYPLQPLILLSILVAASAATERIPNATTTLSCPSYRCGHAVDIRYPFWIDDSSSSTSGNASSPSHCGYPSLRLECRRDTPVLSLPSGDYAVTHILYTDRTLSLFDLGVFSLSNTCPLVGHNLSLPSGSPLSLTPRDTNLTFFLHCTFIGMPTHLVACLEGDGRHHSYVFRDGDEELVLPYGYAGLCRDVVGMPVLRRSLLGAGGAGPLDRVVPALNMGFELRWRTAADGECEQCERAGGLCGQRRRAGHGAWAFACFRTAATTAWIASRSPDIPSVFKKLEVFQMRARPVPAATVLFPAMLLLLTLMAIVLIPTAAAAAVSLITTTGPCAPASCGSHNITYPFWLAGTHLPECGYKSFQVTCDKDDVSLKNTYWAYKISDIFYQNSSFRIANVNLSDGTCNNEMVVNASNDLDLSPFVTSPQNQELFFLYNCSWQARQLPRSWAPVSCAKNSTNSFAWLAGKYRPESNLTSLPGNCAVSVVPVMGYEGATGADYQRLVKGGFLLQYTAVDCDYCTATGGRCRINTTVDAFECHCSDGVHLFSCDDLFYG</sequence>
<keyword evidence="3" id="KW-0325">Glycoprotein</keyword>
<reference evidence="8" key="1">
    <citation type="journal article" date="2018" name="DNA Res.">
        <title>Multiple hybrid de novo genome assembly of finger millet, an orphan allotetraploid crop.</title>
        <authorList>
            <person name="Hatakeyama M."/>
            <person name="Aluri S."/>
            <person name="Balachadran M.T."/>
            <person name="Sivarajan S.R."/>
            <person name="Patrignani A."/>
            <person name="Gruter S."/>
            <person name="Poveda L."/>
            <person name="Shimizu-Inatsugi R."/>
            <person name="Baeten J."/>
            <person name="Francoijs K.J."/>
            <person name="Nataraja K.N."/>
            <person name="Reddy Y.A.N."/>
            <person name="Phadnis S."/>
            <person name="Ravikumar R.L."/>
            <person name="Schlapbach R."/>
            <person name="Sreeman S.M."/>
            <person name="Shimizu K.K."/>
        </authorList>
    </citation>
    <scope>NUCLEOTIDE SEQUENCE</scope>
</reference>
<comment type="caution">
    <text evidence="8">The sequence shown here is derived from an EMBL/GenBank/DDBJ whole genome shotgun (WGS) entry which is preliminary data.</text>
</comment>
<dbReference type="GO" id="GO:0016020">
    <property type="term" value="C:membrane"/>
    <property type="evidence" value="ECO:0007669"/>
    <property type="project" value="UniProtKB-SubCell"/>
</dbReference>
<evidence type="ECO:0000256" key="3">
    <source>
        <dbReference type="ARBA" id="ARBA00023180"/>
    </source>
</evidence>
<evidence type="ECO:0000256" key="5">
    <source>
        <dbReference type="SAM" id="SignalP"/>
    </source>
</evidence>
<organism evidence="8 9">
    <name type="scientific">Eleusine coracana subsp. coracana</name>
    <dbReference type="NCBI Taxonomy" id="191504"/>
    <lineage>
        <taxon>Eukaryota</taxon>
        <taxon>Viridiplantae</taxon>
        <taxon>Streptophyta</taxon>
        <taxon>Embryophyta</taxon>
        <taxon>Tracheophyta</taxon>
        <taxon>Spermatophyta</taxon>
        <taxon>Magnoliopsida</taxon>
        <taxon>Liliopsida</taxon>
        <taxon>Poales</taxon>
        <taxon>Poaceae</taxon>
        <taxon>PACMAD clade</taxon>
        <taxon>Chloridoideae</taxon>
        <taxon>Cynodonteae</taxon>
        <taxon>Eleusininae</taxon>
        <taxon>Eleusine</taxon>
    </lineage>
</organism>
<name>A0AAV5D6H2_ELECO</name>
<gene>
    <name evidence="8" type="primary">ga23550</name>
    <name evidence="8" type="ORF">PR202_ga23550</name>
</gene>
<feature type="domain" description="Wall-associated receptor kinase C-terminal" evidence="7">
    <location>
        <begin position="166"/>
        <end position="250"/>
    </location>
</feature>
<dbReference type="InterPro" id="IPR032872">
    <property type="entry name" value="WAK_assoc_C"/>
</dbReference>
<dbReference type="Pfam" id="PF13947">
    <property type="entry name" value="GUB_WAK_bind"/>
    <property type="match status" value="2"/>
</dbReference>
<keyword evidence="2 5" id="KW-0732">Signal</keyword>
<feature type="domain" description="Wall-associated receptor kinase C-terminal" evidence="7">
    <location>
        <begin position="452"/>
        <end position="541"/>
    </location>
</feature>
<comment type="subcellular location">
    <subcellularLocation>
        <location evidence="1">Membrane</location>
        <topology evidence="1">Single-pass membrane protein</topology>
    </subcellularLocation>
</comment>
<evidence type="ECO:0000256" key="4">
    <source>
        <dbReference type="SAM" id="Phobius"/>
    </source>
</evidence>
<proteinExistence type="predicted"/>
<keyword evidence="4" id="KW-0472">Membrane</keyword>
<reference evidence="8" key="2">
    <citation type="submission" date="2021-12" db="EMBL/GenBank/DDBJ databases">
        <title>Resequencing data analysis of finger millet.</title>
        <authorList>
            <person name="Hatakeyama M."/>
            <person name="Aluri S."/>
            <person name="Balachadran M.T."/>
            <person name="Sivarajan S.R."/>
            <person name="Poveda L."/>
            <person name="Shimizu-Inatsugi R."/>
            <person name="Schlapbach R."/>
            <person name="Sreeman S.M."/>
            <person name="Shimizu K.K."/>
        </authorList>
    </citation>
    <scope>NUCLEOTIDE SEQUENCE</scope>
</reference>
<dbReference type="GO" id="GO:0030247">
    <property type="term" value="F:polysaccharide binding"/>
    <property type="evidence" value="ECO:0007669"/>
    <property type="project" value="InterPro"/>
</dbReference>
<dbReference type="AlphaFoldDB" id="A0AAV5D6H2"/>
<evidence type="ECO:0000256" key="1">
    <source>
        <dbReference type="ARBA" id="ARBA00004167"/>
    </source>
</evidence>
<dbReference type="EMBL" id="BQKI01000012">
    <property type="protein sequence ID" value="GJN05880.1"/>
    <property type="molecule type" value="Genomic_DNA"/>
</dbReference>
<protein>
    <recommendedName>
        <fullName evidence="10">Wall-associated receptor kinase galacturonan-binding domain-containing protein</fullName>
    </recommendedName>
</protein>
<feature type="domain" description="Wall-associated receptor kinase galacturonan-binding" evidence="6">
    <location>
        <begin position="36"/>
        <end position="108"/>
    </location>
</feature>
<dbReference type="PANTHER" id="PTHR33138">
    <property type="entry name" value="OS01G0690200 PROTEIN"/>
    <property type="match status" value="1"/>
</dbReference>
<evidence type="ECO:0008006" key="10">
    <source>
        <dbReference type="Google" id="ProtNLM"/>
    </source>
</evidence>
<keyword evidence="4" id="KW-1133">Transmembrane helix</keyword>
<evidence type="ECO:0000313" key="8">
    <source>
        <dbReference type="EMBL" id="GJN05880.1"/>
    </source>
</evidence>
<dbReference type="PANTHER" id="PTHR33138:SF83">
    <property type="entry name" value="OS01G0136700 PROTEIN"/>
    <property type="match status" value="1"/>
</dbReference>
<evidence type="ECO:0000259" key="6">
    <source>
        <dbReference type="Pfam" id="PF13947"/>
    </source>
</evidence>
<feature type="chain" id="PRO_5043955134" description="Wall-associated receptor kinase galacturonan-binding domain-containing protein" evidence="5">
    <location>
        <begin position="23"/>
        <end position="553"/>
    </location>
</feature>
<evidence type="ECO:0000256" key="2">
    <source>
        <dbReference type="ARBA" id="ARBA00022729"/>
    </source>
</evidence>
<dbReference type="InterPro" id="IPR025287">
    <property type="entry name" value="WAK_GUB"/>
</dbReference>
<dbReference type="Pfam" id="PF14380">
    <property type="entry name" value="WAK_assoc"/>
    <property type="match status" value="2"/>
</dbReference>
<evidence type="ECO:0000313" key="9">
    <source>
        <dbReference type="Proteomes" id="UP001054889"/>
    </source>
</evidence>
<keyword evidence="4" id="KW-0812">Transmembrane</keyword>
<keyword evidence="9" id="KW-1185">Reference proteome</keyword>
<accession>A0AAV5D6H2</accession>
<dbReference type="Proteomes" id="UP001054889">
    <property type="component" value="Unassembled WGS sequence"/>
</dbReference>
<feature type="transmembrane region" description="Helical" evidence="4">
    <location>
        <begin position="293"/>
        <end position="316"/>
    </location>
</feature>
<feature type="domain" description="Wall-associated receptor kinase galacturonan-binding" evidence="6">
    <location>
        <begin position="333"/>
        <end position="395"/>
    </location>
</feature>
<evidence type="ECO:0000259" key="7">
    <source>
        <dbReference type="Pfam" id="PF14380"/>
    </source>
</evidence>